<organism evidence="4 5">
    <name type="scientific">Streptomyces misionensis</name>
    <dbReference type="NCBI Taxonomy" id="67331"/>
    <lineage>
        <taxon>Bacteria</taxon>
        <taxon>Bacillati</taxon>
        <taxon>Actinomycetota</taxon>
        <taxon>Actinomycetes</taxon>
        <taxon>Kitasatosporales</taxon>
        <taxon>Streptomycetaceae</taxon>
        <taxon>Streptomyces</taxon>
    </lineage>
</organism>
<dbReference type="PROSITE" id="PS51186">
    <property type="entry name" value="GNAT"/>
    <property type="match status" value="1"/>
</dbReference>
<dbReference type="Gene3D" id="3.40.630.30">
    <property type="match status" value="1"/>
</dbReference>
<keyword evidence="2" id="KW-0012">Acyltransferase</keyword>
<evidence type="ECO:0000313" key="5">
    <source>
        <dbReference type="Proteomes" id="UP000320481"/>
    </source>
</evidence>
<dbReference type="InterPro" id="IPR016181">
    <property type="entry name" value="Acyl_CoA_acyltransferase"/>
</dbReference>
<dbReference type="InterPro" id="IPR050832">
    <property type="entry name" value="Bact_Acetyltransf"/>
</dbReference>
<dbReference type="InterPro" id="IPR000182">
    <property type="entry name" value="GNAT_dom"/>
</dbReference>
<feature type="domain" description="N-acetyltransferase" evidence="3">
    <location>
        <begin position="3"/>
        <end position="157"/>
    </location>
</feature>
<evidence type="ECO:0000256" key="2">
    <source>
        <dbReference type="ARBA" id="ARBA00023315"/>
    </source>
</evidence>
<dbReference type="GO" id="GO:0016747">
    <property type="term" value="F:acyltransferase activity, transferring groups other than amino-acyl groups"/>
    <property type="evidence" value="ECO:0007669"/>
    <property type="project" value="InterPro"/>
</dbReference>
<dbReference type="PANTHER" id="PTHR43877">
    <property type="entry name" value="AMINOALKYLPHOSPHONATE N-ACETYLTRANSFERASE-RELATED-RELATED"/>
    <property type="match status" value="1"/>
</dbReference>
<evidence type="ECO:0000256" key="1">
    <source>
        <dbReference type="ARBA" id="ARBA00022679"/>
    </source>
</evidence>
<evidence type="ECO:0000259" key="3">
    <source>
        <dbReference type="PROSITE" id="PS51186"/>
    </source>
</evidence>
<proteinExistence type="predicted"/>
<name>A0A5C6JY53_9ACTN</name>
<keyword evidence="1 4" id="KW-0808">Transferase</keyword>
<evidence type="ECO:0000313" key="4">
    <source>
        <dbReference type="EMBL" id="TWV55737.1"/>
    </source>
</evidence>
<dbReference type="SUPFAM" id="SSF55729">
    <property type="entry name" value="Acyl-CoA N-acyltransferases (Nat)"/>
    <property type="match status" value="1"/>
</dbReference>
<dbReference type="EMBL" id="VOGW01000039">
    <property type="protein sequence ID" value="TWV55737.1"/>
    <property type="molecule type" value="Genomic_DNA"/>
</dbReference>
<comment type="caution">
    <text evidence="4">The sequence shown here is derived from an EMBL/GenBank/DDBJ whole genome shotgun (WGS) entry which is preliminary data.</text>
</comment>
<protein>
    <submittedName>
        <fullName evidence="4">GNAT family N-acetyltransferase</fullName>
    </submittedName>
</protein>
<dbReference type="Pfam" id="PF00583">
    <property type="entry name" value="Acetyltransf_1"/>
    <property type="match status" value="1"/>
</dbReference>
<gene>
    <name evidence="4" type="ORF">FRZ03_06435</name>
</gene>
<dbReference type="Proteomes" id="UP000320481">
    <property type="component" value="Unassembled WGS sequence"/>
</dbReference>
<dbReference type="AlphaFoldDB" id="A0A5C6JY53"/>
<keyword evidence="5" id="KW-1185">Reference proteome</keyword>
<sequence length="157" mass="15990">MSVDVRPAVAMDAAPISHLLATVIRHSCTGVLAPDDVARMVGTNCSLPRIAAEIGIPGGAPGWLGWLVVAEPDGRIVGAAAGGVPGAGAGEIYTLCTAPDRRRRGIGSALLGALGDRMRLVGARSQRVTLLRDGDPALAFFTARGFAGGGRRLGRAL</sequence>
<reference evidence="4" key="1">
    <citation type="journal article" date="2019" name="Microbiol. Resour. Announc.">
        <title>Draft Genomic Sequences of Streptomyces misionensis and Streptomyces albidoflavus, bacteria applied for phytopathogen biocontrol.</title>
        <authorList>
            <person name="Pylro V."/>
            <person name="Dias A."/>
            <person name="Andreote F."/>
            <person name="Varani A."/>
            <person name="Andreote C."/>
            <person name="Bernardo E."/>
            <person name="Martins T."/>
        </authorList>
    </citation>
    <scope>NUCLEOTIDE SEQUENCE [LARGE SCALE GENOMIC DNA]</scope>
    <source>
        <strain evidence="4">66</strain>
    </source>
</reference>
<dbReference type="PANTHER" id="PTHR43877:SF1">
    <property type="entry name" value="ACETYLTRANSFERASE"/>
    <property type="match status" value="1"/>
</dbReference>
<dbReference type="RefSeq" id="WP_146464167.1">
    <property type="nucleotide sequence ID" value="NZ_VOGW01000039.1"/>
</dbReference>
<dbReference type="CDD" id="cd04301">
    <property type="entry name" value="NAT_SF"/>
    <property type="match status" value="1"/>
</dbReference>
<accession>A0A5C6JY53</accession>